<feature type="transmembrane region" description="Helical" evidence="1">
    <location>
        <begin position="23"/>
        <end position="46"/>
    </location>
</feature>
<dbReference type="Pfam" id="PF01553">
    <property type="entry name" value="Acyltransferase"/>
    <property type="match status" value="1"/>
</dbReference>
<dbReference type="eggNOG" id="COG0204">
    <property type="taxonomic scope" value="Bacteria"/>
</dbReference>
<dbReference type="SUPFAM" id="SSF69593">
    <property type="entry name" value="Glycerol-3-phosphate (1)-acyltransferase"/>
    <property type="match status" value="1"/>
</dbReference>
<proteinExistence type="predicted"/>
<organism evidence="3 4">
    <name type="scientific">Streptacidiphilus jiangxiensis</name>
    <dbReference type="NCBI Taxonomy" id="235985"/>
    <lineage>
        <taxon>Bacteria</taxon>
        <taxon>Bacillati</taxon>
        <taxon>Actinomycetota</taxon>
        <taxon>Actinomycetes</taxon>
        <taxon>Kitasatosporales</taxon>
        <taxon>Streptomycetaceae</taxon>
        <taxon>Streptacidiphilus</taxon>
    </lineage>
</organism>
<keyword evidence="3" id="KW-0012">Acyltransferase</keyword>
<feature type="transmembrane region" description="Helical" evidence="1">
    <location>
        <begin position="58"/>
        <end position="78"/>
    </location>
</feature>
<dbReference type="InterPro" id="IPR002123">
    <property type="entry name" value="Plipid/glycerol_acylTrfase"/>
</dbReference>
<keyword evidence="1" id="KW-0472">Membrane</keyword>
<dbReference type="AlphaFoldDB" id="A0A1H7W9D9"/>
<reference evidence="4" key="1">
    <citation type="submission" date="2016-10" db="EMBL/GenBank/DDBJ databases">
        <authorList>
            <person name="Varghese N."/>
        </authorList>
    </citation>
    <scope>NUCLEOTIDE SEQUENCE [LARGE SCALE GENOMIC DNA]</scope>
    <source>
        <strain evidence="4">DSM 45096 / BCRC 16803 / CGMCC 4.1857 / CIP 109030 / JCM 12277 / KCTC 19219 / NBRC 100920 / 33214</strain>
    </source>
</reference>
<evidence type="ECO:0000313" key="3">
    <source>
        <dbReference type="EMBL" id="SEM18123.1"/>
    </source>
</evidence>
<name>A0A1H7W9D9_STRJI</name>
<keyword evidence="4" id="KW-1185">Reference proteome</keyword>
<protein>
    <submittedName>
        <fullName evidence="3">Acyltransferase</fullName>
    </submittedName>
</protein>
<dbReference type="Proteomes" id="UP000183015">
    <property type="component" value="Unassembled WGS sequence"/>
</dbReference>
<keyword evidence="1" id="KW-1133">Transmembrane helix</keyword>
<accession>A0A1H7W9D9</accession>
<sequence>MPTHVAYHLGTCARRLVSVPLTVVVAALALVAVLLALVTAPLTALARQPWRLLRITTFLLVYACVDLAGVVAAFWFWAHCVLRPDPGQSKSQRLGEHSYELLARLLDRLYRAAERIFELNLRVRPPVPQMGRAAAPLLVFARHAGPGDSFLLLHALLCEAQVHPAVVLKRSLRWDPCLDMLIGRTPHVFVPSPAPETTTDAIANLAAALVPGEAAVIFPEGGNFTQQRRARSISWLRRHGKARRASLAQQRPHVLPPRWDGPLALLGGAAAGMDVVIVAHTGLDPMDTPSRIWRGIPLRAPVSATWWCVPGTAVPAGRAAAGEWLEQQWARVDTWIDEESERTGQLSA</sequence>
<dbReference type="OrthoDB" id="7054180at2"/>
<feature type="domain" description="Phospholipid/glycerol acyltransferase" evidence="2">
    <location>
        <begin position="133"/>
        <end position="228"/>
    </location>
</feature>
<gene>
    <name evidence="3" type="ORF">SAMN05414137_12015</name>
</gene>
<evidence type="ECO:0000313" key="4">
    <source>
        <dbReference type="Proteomes" id="UP000183015"/>
    </source>
</evidence>
<evidence type="ECO:0000256" key="1">
    <source>
        <dbReference type="SAM" id="Phobius"/>
    </source>
</evidence>
<dbReference type="STRING" id="235985.SAMN05414137_12015"/>
<keyword evidence="3" id="KW-0808">Transferase</keyword>
<dbReference type="GO" id="GO:0016746">
    <property type="term" value="F:acyltransferase activity"/>
    <property type="evidence" value="ECO:0007669"/>
    <property type="project" value="UniProtKB-KW"/>
</dbReference>
<keyword evidence="1" id="KW-0812">Transmembrane</keyword>
<dbReference type="EMBL" id="FOAZ01000020">
    <property type="protein sequence ID" value="SEM18123.1"/>
    <property type="molecule type" value="Genomic_DNA"/>
</dbReference>
<evidence type="ECO:0000259" key="2">
    <source>
        <dbReference type="Pfam" id="PF01553"/>
    </source>
</evidence>